<dbReference type="OrthoDB" id="191315at2759"/>
<evidence type="ECO:0000256" key="1">
    <source>
        <dbReference type="ARBA" id="ARBA00007592"/>
    </source>
</evidence>
<feature type="active site" description="Schiff-base intermediate with substrate" evidence="5">
    <location>
        <position position="166"/>
    </location>
</feature>
<dbReference type="PROSITE" id="PS00666">
    <property type="entry name" value="DHDPS_2"/>
    <property type="match status" value="1"/>
</dbReference>
<dbReference type="PRINTS" id="PR00146">
    <property type="entry name" value="DHPICSNTHASE"/>
</dbReference>
<dbReference type="Pfam" id="PF00701">
    <property type="entry name" value="DHDPS"/>
    <property type="match status" value="1"/>
</dbReference>
<keyword evidence="3" id="KW-0704">Schiff base</keyword>
<protein>
    <recommendedName>
        <fullName evidence="9">4-hydroxy-tetrahydrodipicolinate synthase</fullName>
    </recommendedName>
</protein>
<dbReference type="PANTHER" id="PTHR12128">
    <property type="entry name" value="DIHYDRODIPICOLINATE SYNTHASE"/>
    <property type="match status" value="1"/>
</dbReference>
<evidence type="ECO:0008006" key="9">
    <source>
        <dbReference type="Google" id="ProtNLM"/>
    </source>
</evidence>
<dbReference type="EMBL" id="LMYN01000002">
    <property type="protein sequence ID" value="KSA04076.1"/>
    <property type="molecule type" value="Genomic_DNA"/>
</dbReference>
<dbReference type="GeneID" id="26837164"/>
<dbReference type="Proteomes" id="UP000054251">
    <property type="component" value="Unassembled WGS sequence"/>
</dbReference>
<dbReference type="AlphaFoldDB" id="A0A0V1Q6L2"/>
<gene>
    <name evidence="7" type="ORF">AC631_00155</name>
</gene>
<dbReference type="GO" id="GO:0008840">
    <property type="term" value="F:4-hydroxy-tetrahydrodipicolinate synthase activity"/>
    <property type="evidence" value="ECO:0007669"/>
    <property type="project" value="TreeGrafter"/>
</dbReference>
<dbReference type="InterPro" id="IPR020625">
    <property type="entry name" value="Schiff_base-form_aldolases_AS"/>
</dbReference>
<dbReference type="InterPro" id="IPR013785">
    <property type="entry name" value="Aldolase_TIM"/>
</dbReference>
<accession>A0A0V1Q6L2</accession>
<keyword evidence="2 4" id="KW-0456">Lyase</keyword>
<reference evidence="7 8" key="1">
    <citation type="submission" date="2015-11" db="EMBL/GenBank/DDBJ databases">
        <title>The genome of Debaryomyces fabryi.</title>
        <authorList>
            <person name="Tafer H."/>
            <person name="Lopandic K."/>
        </authorList>
    </citation>
    <scope>NUCLEOTIDE SEQUENCE [LARGE SCALE GENOMIC DNA]</scope>
    <source>
        <strain evidence="7 8">CBS 789</strain>
    </source>
</reference>
<dbReference type="PIRSF" id="PIRSF001365">
    <property type="entry name" value="DHDPS"/>
    <property type="match status" value="1"/>
</dbReference>
<evidence type="ECO:0000256" key="3">
    <source>
        <dbReference type="ARBA" id="ARBA00023270"/>
    </source>
</evidence>
<comment type="similarity">
    <text evidence="1 4">Belongs to the DapA family.</text>
</comment>
<dbReference type="SUPFAM" id="SSF51569">
    <property type="entry name" value="Aldolase"/>
    <property type="match status" value="1"/>
</dbReference>
<comment type="caution">
    <text evidence="7">The sequence shown here is derived from an EMBL/GenBank/DDBJ whole genome shotgun (WGS) entry which is preliminary data.</text>
</comment>
<feature type="active site" description="Proton donor/acceptor" evidence="5">
    <location>
        <position position="137"/>
    </location>
</feature>
<dbReference type="RefSeq" id="XP_015470178.1">
    <property type="nucleotide sequence ID" value="XM_015608985.1"/>
</dbReference>
<dbReference type="Gene3D" id="3.20.20.70">
    <property type="entry name" value="Aldolase class I"/>
    <property type="match status" value="1"/>
</dbReference>
<evidence type="ECO:0000256" key="2">
    <source>
        <dbReference type="ARBA" id="ARBA00023239"/>
    </source>
</evidence>
<organism evidence="7 8">
    <name type="scientific">Debaryomyces fabryi</name>
    <dbReference type="NCBI Taxonomy" id="58627"/>
    <lineage>
        <taxon>Eukaryota</taxon>
        <taxon>Fungi</taxon>
        <taxon>Dikarya</taxon>
        <taxon>Ascomycota</taxon>
        <taxon>Saccharomycotina</taxon>
        <taxon>Pichiomycetes</taxon>
        <taxon>Debaryomycetaceae</taxon>
        <taxon>Debaryomyces</taxon>
    </lineage>
</organism>
<evidence type="ECO:0000256" key="6">
    <source>
        <dbReference type="PIRSR" id="PIRSR001365-2"/>
    </source>
</evidence>
<name>A0A0V1Q6L2_9ASCO</name>
<keyword evidence="8" id="KW-1185">Reference proteome</keyword>
<evidence type="ECO:0000313" key="7">
    <source>
        <dbReference type="EMBL" id="KSA04076.1"/>
    </source>
</evidence>
<dbReference type="SMART" id="SM01130">
    <property type="entry name" value="DHDPS"/>
    <property type="match status" value="1"/>
</dbReference>
<proteinExistence type="inferred from homology"/>
<evidence type="ECO:0000256" key="4">
    <source>
        <dbReference type="PIRNR" id="PIRNR001365"/>
    </source>
</evidence>
<evidence type="ECO:0000313" key="8">
    <source>
        <dbReference type="Proteomes" id="UP000054251"/>
    </source>
</evidence>
<dbReference type="InterPro" id="IPR002220">
    <property type="entry name" value="DapA-like"/>
</dbReference>
<feature type="binding site" evidence="6">
    <location>
        <position position="48"/>
    </location>
    <ligand>
        <name>pyruvate</name>
        <dbReference type="ChEBI" id="CHEBI:15361"/>
    </ligand>
</feature>
<evidence type="ECO:0000256" key="5">
    <source>
        <dbReference type="PIRSR" id="PIRSR001365-1"/>
    </source>
</evidence>
<sequence length="290" mass="31755">MGKFLPFTIAAVTPFTEQGDFDPKSVPGLIQYLVKEANAPGLLICGSTGEQHIMSIEDRLELYSSVRNTVGTNYPLYAGVAAFTTKDAIRLAKGAEKDGYQAVMLGFPPYRIPTQKEAIEYVIDVCKAIPSTLVFLYNNPKRTGFNLSVESLVNIVNQVPNVEGLKQAGNRADVPLAILQLSRKIQFLSGFDATIVEDFQMGYSAITSIAGNIFPNQTAELIHWIENGEKGNKIEERQTLIRDAITFVGENGALPCLKYILRKRGVSAGFCPPPLKDPSTDLALSLDKYC</sequence>
<dbReference type="CDD" id="cd00408">
    <property type="entry name" value="DHDPS-like"/>
    <property type="match status" value="1"/>
</dbReference>
<dbReference type="PANTHER" id="PTHR12128:SF51">
    <property type="entry name" value="BLL4205 PROTEIN"/>
    <property type="match status" value="1"/>
</dbReference>